<name>A0A7Y4JM05_9BACT</name>
<dbReference type="InterPro" id="IPR003593">
    <property type="entry name" value="AAA+_ATPase"/>
</dbReference>
<dbReference type="Pfam" id="PF07728">
    <property type="entry name" value="AAA_5"/>
    <property type="match status" value="1"/>
</dbReference>
<dbReference type="GO" id="GO:0005524">
    <property type="term" value="F:ATP binding"/>
    <property type="evidence" value="ECO:0007669"/>
    <property type="project" value="InterPro"/>
</dbReference>
<gene>
    <name evidence="2" type="ORF">HNS30_00350</name>
</gene>
<dbReference type="PANTHER" id="PTHR42759:SF1">
    <property type="entry name" value="MAGNESIUM-CHELATASE SUBUNIT CHLD"/>
    <property type="match status" value="1"/>
</dbReference>
<evidence type="ECO:0000313" key="2">
    <source>
        <dbReference type="EMBL" id="NOK07500.1"/>
    </source>
</evidence>
<dbReference type="EMBL" id="JABFJW010000001">
    <property type="protein sequence ID" value="NOK07500.1"/>
    <property type="molecule type" value="Genomic_DNA"/>
</dbReference>
<evidence type="ECO:0000259" key="1">
    <source>
        <dbReference type="SMART" id="SM00382"/>
    </source>
</evidence>
<dbReference type="RefSeq" id="WP_171411749.1">
    <property type="nucleotide sequence ID" value="NZ_JABFJW010000001.1"/>
</dbReference>
<sequence>MTVTTTHKKILSFNRTFFDLTAAHKRWGASDALKPTQDQMDARRYEARDEIVMAISAALVTKRPLLVHGPPGSGKSSLAGFAAEVLGWRYYEHVITSRTQAQDLLWSFDAIRRLSDTQAQKQLAATSEYIDPGVLWWAFNPDAARRRGARCEEGLVASPLDKLRWGQSDNAVVLLDEIDKADPFVPNDLLVPLSDGWFDVTEINVRVTLPKERQVLLILTTNGERELAPAFLRRCVQLRLDAPDKAQLEKIARLHFGEEDAKLHAQVANKLVDLRDSALKKRVRQPSTAEFLDAIRACRDLGIGPGDDEEWKRLSESLLEKPSTFTNG</sequence>
<reference evidence="2 3" key="1">
    <citation type="submission" date="2020-05" db="EMBL/GenBank/DDBJ databases">
        <authorList>
            <person name="Whitworth D."/>
        </authorList>
    </citation>
    <scope>NUCLEOTIDE SEQUENCE [LARGE SCALE GENOMIC DNA]</scope>
    <source>
        <strain evidence="2 3">CA046A</strain>
    </source>
</reference>
<dbReference type="Gene3D" id="3.40.50.300">
    <property type="entry name" value="P-loop containing nucleotide triphosphate hydrolases"/>
    <property type="match status" value="1"/>
</dbReference>
<dbReference type="InterPro" id="IPR011704">
    <property type="entry name" value="ATPase_dyneun-rel_AAA"/>
</dbReference>
<dbReference type="Proteomes" id="UP000528460">
    <property type="component" value="Unassembled WGS sequence"/>
</dbReference>
<accession>A0A7Y4JM05</accession>
<dbReference type="PANTHER" id="PTHR42759">
    <property type="entry name" value="MOXR FAMILY PROTEIN"/>
    <property type="match status" value="1"/>
</dbReference>
<dbReference type="AlphaFoldDB" id="A0A7Y4JM05"/>
<dbReference type="SMART" id="SM00382">
    <property type="entry name" value="AAA"/>
    <property type="match status" value="1"/>
</dbReference>
<dbReference type="SUPFAM" id="SSF52540">
    <property type="entry name" value="P-loop containing nucleoside triphosphate hydrolases"/>
    <property type="match status" value="1"/>
</dbReference>
<organism evidence="2 3">
    <name type="scientific">Corallococcus exercitus</name>
    <dbReference type="NCBI Taxonomy" id="2316736"/>
    <lineage>
        <taxon>Bacteria</taxon>
        <taxon>Pseudomonadati</taxon>
        <taxon>Myxococcota</taxon>
        <taxon>Myxococcia</taxon>
        <taxon>Myxococcales</taxon>
        <taxon>Cystobacterineae</taxon>
        <taxon>Myxococcaceae</taxon>
        <taxon>Corallococcus</taxon>
    </lineage>
</organism>
<comment type="caution">
    <text evidence="2">The sequence shown here is derived from an EMBL/GenBank/DDBJ whole genome shotgun (WGS) entry which is preliminary data.</text>
</comment>
<feature type="domain" description="AAA+ ATPase" evidence="1">
    <location>
        <begin position="61"/>
        <end position="246"/>
    </location>
</feature>
<evidence type="ECO:0000313" key="3">
    <source>
        <dbReference type="Proteomes" id="UP000528460"/>
    </source>
</evidence>
<dbReference type="InterPro" id="IPR050764">
    <property type="entry name" value="CbbQ/NirQ/NorQ/GpvN"/>
</dbReference>
<protein>
    <submittedName>
        <fullName evidence="2">MoxR family ATPase</fullName>
    </submittedName>
</protein>
<dbReference type="InterPro" id="IPR027417">
    <property type="entry name" value="P-loop_NTPase"/>
</dbReference>
<proteinExistence type="predicted"/>
<dbReference type="GO" id="GO:0016887">
    <property type="term" value="F:ATP hydrolysis activity"/>
    <property type="evidence" value="ECO:0007669"/>
    <property type="project" value="InterPro"/>
</dbReference>